<dbReference type="GO" id="GO:0005886">
    <property type="term" value="C:plasma membrane"/>
    <property type="evidence" value="ECO:0007669"/>
    <property type="project" value="UniProtKB-SubCell"/>
</dbReference>
<comment type="caution">
    <text evidence="9">The sequence shown here is derived from an EMBL/GenBank/DDBJ whole genome shotgun (WGS) entry which is preliminary data.</text>
</comment>
<dbReference type="Pfam" id="PF00892">
    <property type="entry name" value="EamA"/>
    <property type="match status" value="2"/>
</dbReference>
<evidence type="ECO:0000256" key="6">
    <source>
        <dbReference type="ARBA" id="ARBA00023136"/>
    </source>
</evidence>
<feature type="domain" description="EamA" evidence="8">
    <location>
        <begin position="152"/>
        <end position="293"/>
    </location>
</feature>
<feature type="transmembrane region" description="Helical" evidence="7">
    <location>
        <begin position="252"/>
        <end position="271"/>
    </location>
</feature>
<name>A0A3D9IMM1_9BACL</name>
<evidence type="ECO:0000256" key="2">
    <source>
        <dbReference type="ARBA" id="ARBA00007362"/>
    </source>
</evidence>
<dbReference type="EMBL" id="QRDZ01000027">
    <property type="protein sequence ID" value="RED62958.1"/>
    <property type="molecule type" value="Genomic_DNA"/>
</dbReference>
<dbReference type="RefSeq" id="WP_116063871.1">
    <property type="nucleotide sequence ID" value="NZ_QRDZ01000027.1"/>
</dbReference>
<keyword evidence="4 7" id="KW-0812">Transmembrane</keyword>
<feature type="transmembrane region" description="Helical" evidence="7">
    <location>
        <begin position="277"/>
        <end position="298"/>
    </location>
</feature>
<comment type="subcellular location">
    <subcellularLocation>
        <location evidence="1">Cell membrane</location>
        <topology evidence="1">Multi-pass membrane protein</topology>
    </subcellularLocation>
</comment>
<accession>A0A3D9IMM1</accession>
<organism evidence="9 10">
    <name type="scientific">Cohnella phaseoli</name>
    <dbReference type="NCBI Taxonomy" id="456490"/>
    <lineage>
        <taxon>Bacteria</taxon>
        <taxon>Bacillati</taxon>
        <taxon>Bacillota</taxon>
        <taxon>Bacilli</taxon>
        <taxon>Bacillales</taxon>
        <taxon>Paenibacillaceae</taxon>
        <taxon>Cohnella</taxon>
    </lineage>
</organism>
<keyword evidence="3" id="KW-1003">Cell membrane</keyword>
<feature type="transmembrane region" description="Helical" evidence="7">
    <location>
        <begin position="37"/>
        <end position="55"/>
    </location>
</feature>
<feature type="transmembrane region" description="Helical" evidence="7">
    <location>
        <begin position="128"/>
        <end position="145"/>
    </location>
</feature>
<dbReference type="InterPro" id="IPR000620">
    <property type="entry name" value="EamA_dom"/>
</dbReference>
<comment type="similarity">
    <text evidence="2">Belongs to the EamA transporter family.</text>
</comment>
<reference evidence="9 10" key="1">
    <citation type="submission" date="2018-07" db="EMBL/GenBank/DDBJ databases">
        <title>Genomic Encyclopedia of Type Strains, Phase III (KMG-III): the genomes of soil and plant-associated and newly described type strains.</title>
        <authorList>
            <person name="Whitman W."/>
        </authorList>
    </citation>
    <scope>NUCLEOTIDE SEQUENCE [LARGE SCALE GENOMIC DNA]</scope>
    <source>
        <strain evidence="9 10">CECT 7287</strain>
    </source>
</reference>
<dbReference type="InterPro" id="IPR037185">
    <property type="entry name" value="EmrE-like"/>
</dbReference>
<evidence type="ECO:0000313" key="9">
    <source>
        <dbReference type="EMBL" id="RED62958.1"/>
    </source>
</evidence>
<evidence type="ECO:0000256" key="3">
    <source>
        <dbReference type="ARBA" id="ARBA00022475"/>
    </source>
</evidence>
<evidence type="ECO:0000256" key="1">
    <source>
        <dbReference type="ARBA" id="ARBA00004651"/>
    </source>
</evidence>
<evidence type="ECO:0000256" key="5">
    <source>
        <dbReference type="ARBA" id="ARBA00022989"/>
    </source>
</evidence>
<feature type="transmembrane region" description="Helical" evidence="7">
    <location>
        <begin position="7"/>
        <end position="25"/>
    </location>
</feature>
<dbReference type="AlphaFoldDB" id="A0A3D9IMM1"/>
<evidence type="ECO:0000313" key="10">
    <source>
        <dbReference type="Proteomes" id="UP000256977"/>
    </source>
</evidence>
<keyword evidence="6 7" id="KW-0472">Membrane</keyword>
<feature type="domain" description="EamA" evidence="8">
    <location>
        <begin position="6"/>
        <end position="139"/>
    </location>
</feature>
<dbReference type="SUPFAM" id="SSF103481">
    <property type="entry name" value="Multidrug resistance efflux transporter EmrE"/>
    <property type="match status" value="2"/>
</dbReference>
<dbReference type="Proteomes" id="UP000256977">
    <property type="component" value="Unassembled WGS sequence"/>
</dbReference>
<dbReference type="OrthoDB" id="1682095at2"/>
<keyword evidence="5 7" id="KW-1133">Transmembrane helix</keyword>
<dbReference type="Gene3D" id="1.10.3730.20">
    <property type="match status" value="1"/>
</dbReference>
<protein>
    <submittedName>
        <fullName evidence="9">Drug/metabolite transporter (DMT)-like permease</fullName>
    </submittedName>
</protein>
<dbReference type="PANTHER" id="PTHR32322:SF18">
    <property type="entry name" value="S-ADENOSYLMETHIONINE_S-ADENOSYLHOMOCYSTEINE TRANSPORTER"/>
    <property type="match status" value="1"/>
</dbReference>
<feature type="transmembrane region" description="Helical" evidence="7">
    <location>
        <begin position="96"/>
        <end position="116"/>
    </location>
</feature>
<feature type="transmembrane region" description="Helical" evidence="7">
    <location>
        <begin position="183"/>
        <end position="201"/>
    </location>
</feature>
<feature type="transmembrane region" description="Helical" evidence="7">
    <location>
        <begin position="221"/>
        <end position="240"/>
    </location>
</feature>
<feature type="transmembrane region" description="Helical" evidence="7">
    <location>
        <begin position="67"/>
        <end position="90"/>
    </location>
</feature>
<keyword evidence="10" id="KW-1185">Reference proteome</keyword>
<dbReference type="InterPro" id="IPR050638">
    <property type="entry name" value="AA-Vitamin_Transporters"/>
</dbReference>
<sequence length="314" mass="33550">MNQTGKAYIATLVYTAIIGFSFLFVKISLTTASPLDTLAHRFTISLLAALIPVALGKIKLSLGRKDLLAILPIALLYPAGFFLFQTFGLAYTTSSAAGIIQACIPVFTLVMAASFLKEHSTLQQKLAILLSTGGFVFIFIMQGVHPAGASLLGSFLILLSSLSSAGYSVLVRRTKGRFSPFELAFVTISFGFIVFNVSALIQHQASGTLSTYFEPLGDSSFLMSVLYLGIAASLGSALLSNYALSVLKASQVSVFINLATVITMVAGVLFLDEKLFYYDLIGAAVIIAGVVFTQIRLFPAAPEVRRSPSVKRSL</sequence>
<dbReference type="PANTHER" id="PTHR32322">
    <property type="entry name" value="INNER MEMBRANE TRANSPORTER"/>
    <property type="match status" value="1"/>
</dbReference>
<feature type="transmembrane region" description="Helical" evidence="7">
    <location>
        <begin position="151"/>
        <end position="171"/>
    </location>
</feature>
<gene>
    <name evidence="9" type="ORF">DFP98_12760</name>
</gene>
<evidence type="ECO:0000256" key="7">
    <source>
        <dbReference type="SAM" id="Phobius"/>
    </source>
</evidence>
<evidence type="ECO:0000259" key="8">
    <source>
        <dbReference type="Pfam" id="PF00892"/>
    </source>
</evidence>
<evidence type="ECO:0000256" key="4">
    <source>
        <dbReference type="ARBA" id="ARBA00022692"/>
    </source>
</evidence>
<proteinExistence type="inferred from homology"/>